<feature type="non-terminal residue" evidence="2">
    <location>
        <position position="1"/>
    </location>
</feature>
<dbReference type="AlphaFoldDB" id="A0A741B5B3"/>
<comment type="caution">
    <text evidence="2">The sequence shown here is derived from an EMBL/GenBank/DDBJ whole genome shotgun (WGS) entry which is preliminary data.</text>
</comment>
<protein>
    <submittedName>
        <fullName evidence="2">Excisionase</fullName>
    </submittedName>
</protein>
<accession>A0A741B5B3</accession>
<feature type="compositionally biased region" description="Basic and acidic residues" evidence="1">
    <location>
        <begin position="15"/>
        <end position="24"/>
    </location>
</feature>
<reference evidence="2" key="1">
    <citation type="journal article" date="2018" name="Genome Biol.">
        <title>SKESA: strategic k-mer extension for scrupulous assemblies.</title>
        <authorList>
            <person name="Souvorov A."/>
            <person name="Agarwala R."/>
            <person name="Lipman D.J."/>
        </authorList>
    </citation>
    <scope>NUCLEOTIDE SEQUENCE</scope>
    <source>
        <strain evidence="2">N30639</strain>
    </source>
</reference>
<organism evidence="2">
    <name type="scientific">Salmonella enterica</name>
    <name type="common">Salmonella choleraesuis</name>
    <dbReference type="NCBI Taxonomy" id="28901"/>
    <lineage>
        <taxon>Bacteria</taxon>
        <taxon>Pseudomonadati</taxon>
        <taxon>Pseudomonadota</taxon>
        <taxon>Gammaproteobacteria</taxon>
        <taxon>Enterobacterales</taxon>
        <taxon>Enterobacteriaceae</taxon>
        <taxon>Salmonella</taxon>
    </lineage>
</organism>
<evidence type="ECO:0000313" key="2">
    <source>
        <dbReference type="EMBL" id="HAF0445407.1"/>
    </source>
</evidence>
<evidence type="ECO:0000256" key="1">
    <source>
        <dbReference type="SAM" id="MobiDB-lite"/>
    </source>
</evidence>
<reference evidence="2" key="2">
    <citation type="submission" date="2018-07" db="EMBL/GenBank/DDBJ databases">
        <authorList>
            <consortium name="NCBI Pathogen Detection Project"/>
        </authorList>
    </citation>
    <scope>NUCLEOTIDE SEQUENCE</scope>
    <source>
        <strain evidence="2">N30639</strain>
    </source>
</reference>
<name>A0A741B5B3_SALER</name>
<dbReference type="EMBL" id="DAATWV010000046">
    <property type="protein sequence ID" value="HAF0445407.1"/>
    <property type="molecule type" value="Genomic_DNA"/>
</dbReference>
<sequence>PNGRTGKPSALLEKLISESKKVRC</sequence>
<proteinExistence type="predicted"/>
<feature type="region of interest" description="Disordered" evidence="1">
    <location>
        <begin position="1"/>
        <end position="24"/>
    </location>
</feature>
<gene>
    <name evidence="2" type="ORF">GNC15_004597</name>
</gene>